<proteinExistence type="predicted"/>
<keyword evidence="1" id="KW-0472">Membrane</keyword>
<reference evidence="2 3" key="1">
    <citation type="journal article" date="2014" name="Antonie Van Leeuwenhoek">
        <title>Oenococcus alcoholitolerans sp. nov., a lactic acid bacteria isolated from cachaca and ethanol fermentation processes.</title>
        <authorList>
            <person name="Badotti F."/>
            <person name="Moreira A.P."/>
            <person name="Tonon L.A."/>
            <person name="de Lucena B.T."/>
            <person name="Gomes Fde C."/>
            <person name="Kruger R."/>
            <person name="Thompson C.C."/>
            <person name="de Morais M.A.Jr."/>
            <person name="Rosa C.A."/>
            <person name="Thompson F.L."/>
        </authorList>
    </citation>
    <scope>NUCLEOTIDE SEQUENCE [LARGE SCALE GENOMIC DNA]</scope>
    <source>
        <strain evidence="2 3">UFRJ-M7.2.18</strain>
    </source>
</reference>
<keyword evidence="1" id="KW-0812">Transmembrane</keyword>
<sequence>MYGFTGSWIGFPSFFSRTNPNNIWVFLLAGIITTVISFTAVYLWGFKDSDVDKVRIVEKKNVFKSAIQNK</sequence>
<keyword evidence="3" id="KW-1185">Reference proteome</keyword>
<evidence type="ECO:0000313" key="3">
    <source>
        <dbReference type="Proteomes" id="UP000030023"/>
    </source>
</evidence>
<protein>
    <submittedName>
        <fullName evidence="2">Uncharacterized protein</fullName>
    </submittedName>
</protein>
<gene>
    <name evidence="2" type="ORF">Q757_03580</name>
</gene>
<comment type="caution">
    <text evidence="2">The sequence shown here is derived from an EMBL/GenBank/DDBJ whole genome shotgun (WGS) entry which is preliminary data.</text>
</comment>
<dbReference type="Proteomes" id="UP000030023">
    <property type="component" value="Unassembled WGS sequence"/>
</dbReference>
<feature type="transmembrane region" description="Helical" evidence="1">
    <location>
        <begin position="23"/>
        <end position="45"/>
    </location>
</feature>
<evidence type="ECO:0000313" key="2">
    <source>
        <dbReference type="EMBL" id="KGO32016.1"/>
    </source>
</evidence>
<accession>A0ABR4XS74</accession>
<organism evidence="2 3">
    <name type="scientific">Oenococcus alcoholitolerans</name>
    <dbReference type="NCBI Taxonomy" id="931074"/>
    <lineage>
        <taxon>Bacteria</taxon>
        <taxon>Bacillati</taxon>
        <taxon>Bacillota</taxon>
        <taxon>Bacilli</taxon>
        <taxon>Lactobacillales</taxon>
        <taxon>Lactobacillaceae</taxon>
        <taxon>Oenococcus</taxon>
    </lineage>
</organism>
<dbReference type="EMBL" id="AXCV01000124">
    <property type="protein sequence ID" value="KGO32016.1"/>
    <property type="molecule type" value="Genomic_DNA"/>
</dbReference>
<keyword evidence="1" id="KW-1133">Transmembrane helix</keyword>
<evidence type="ECO:0000256" key="1">
    <source>
        <dbReference type="SAM" id="Phobius"/>
    </source>
</evidence>
<name>A0ABR4XS74_9LACO</name>